<keyword evidence="7" id="KW-1185">Reference proteome</keyword>
<dbReference type="InterPro" id="IPR005123">
    <property type="entry name" value="Oxoglu/Fe-dep_dioxygenase_dom"/>
</dbReference>
<dbReference type="PANTHER" id="PTHR16557">
    <property type="entry name" value="ALKYLATED DNA REPAIR PROTEIN ALKB-RELATED"/>
    <property type="match status" value="1"/>
</dbReference>
<feature type="binding site" evidence="5">
    <location>
        <position position="198"/>
    </location>
    <ligand>
        <name>Fe cation</name>
        <dbReference type="ChEBI" id="CHEBI:24875"/>
        <note>catalytic</note>
    </ligand>
</feature>
<proteinExistence type="predicted"/>
<dbReference type="SUPFAM" id="SSF51197">
    <property type="entry name" value="Clavaminate synthase-like"/>
    <property type="match status" value="1"/>
</dbReference>
<keyword evidence="2" id="KW-0223">Dioxygenase</keyword>
<evidence type="ECO:0000256" key="2">
    <source>
        <dbReference type="ARBA" id="ARBA00022964"/>
    </source>
</evidence>
<evidence type="ECO:0000256" key="3">
    <source>
        <dbReference type="ARBA" id="ARBA00023002"/>
    </source>
</evidence>
<dbReference type="Pfam" id="PF13532">
    <property type="entry name" value="2OG-FeII_Oxy_2"/>
    <property type="match status" value="1"/>
</dbReference>
<dbReference type="PANTHER" id="PTHR16557:SF2">
    <property type="entry name" value="NUCLEIC ACID DIOXYGENASE ALKBH1"/>
    <property type="match status" value="1"/>
</dbReference>
<dbReference type="InterPro" id="IPR037151">
    <property type="entry name" value="AlkB-like_sf"/>
</dbReference>
<dbReference type="GO" id="GO:0035513">
    <property type="term" value="P:oxidative RNA demethylation"/>
    <property type="evidence" value="ECO:0007669"/>
    <property type="project" value="TreeGrafter"/>
</dbReference>
<evidence type="ECO:0000256" key="5">
    <source>
        <dbReference type="PIRSR" id="PIRSR604574-2"/>
    </source>
</evidence>
<dbReference type="AlphaFoldDB" id="A0A1B0D5Z6"/>
<dbReference type="GO" id="GO:0008198">
    <property type="term" value="F:ferrous iron binding"/>
    <property type="evidence" value="ECO:0007669"/>
    <property type="project" value="TreeGrafter"/>
</dbReference>
<dbReference type="GO" id="GO:0035515">
    <property type="term" value="F:oxidative RNA demethylase activity"/>
    <property type="evidence" value="ECO:0007669"/>
    <property type="project" value="TreeGrafter"/>
</dbReference>
<accession>A0A1B0D5Z6</accession>
<dbReference type="EnsemblMetazoa" id="PPAI002905-RA">
    <property type="protein sequence ID" value="PPAI002905-PA"/>
    <property type="gene ID" value="PPAI002905"/>
</dbReference>
<organism evidence="6 7">
    <name type="scientific">Phlebotomus papatasi</name>
    <name type="common">Sandfly</name>
    <dbReference type="NCBI Taxonomy" id="29031"/>
    <lineage>
        <taxon>Eukaryota</taxon>
        <taxon>Metazoa</taxon>
        <taxon>Ecdysozoa</taxon>
        <taxon>Arthropoda</taxon>
        <taxon>Hexapoda</taxon>
        <taxon>Insecta</taxon>
        <taxon>Pterygota</taxon>
        <taxon>Neoptera</taxon>
        <taxon>Endopterygota</taxon>
        <taxon>Diptera</taxon>
        <taxon>Nematocera</taxon>
        <taxon>Psychodoidea</taxon>
        <taxon>Psychodidae</taxon>
        <taxon>Phlebotomus</taxon>
        <taxon>Phlebotomus</taxon>
    </lineage>
</organism>
<feature type="binding site" evidence="5">
    <location>
        <position position="254"/>
    </location>
    <ligand>
        <name>Fe cation</name>
        <dbReference type="ChEBI" id="CHEBI:24875"/>
        <note>catalytic</note>
    </ligand>
</feature>
<evidence type="ECO:0000313" key="6">
    <source>
        <dbReference type="EnsemblMetazoa" id="PPAI002905-PA"/>
    </source>
</evidence>
<dbReference type="GO" id="GO:0005737">
    <property type="term" value="C:cytoplasm"/>
    <property type="evidence" value="ECO:0007669"/>
    <property type="project" value="TreeGrafter"/>
</dbReference>
<dbReference type="VEuPathDB" id="VectorBase:PPAI002905"/>
<evidence type="ECO:0000256" key="4">
    <source>
        <dbReference type="ARBA" id="ARBA00023004"/>
    </source>
</evidence>
<comment type="cofactor">
    <cofactor evidence="5">
        <name>Fe(2+)</name>
        <dbReference type="ChEBI" id="CHEBI:29033"/>
    </cofactor>
    <text evidence="5">Binds 1 Fe(2+) ion per subunit.</text>
</comment>
<keyword evidence="1 5" id="KW-0479">Metal-binding</keyword>
<keyword evidence="4 5" id="KW-0408">Iron</keyword>
<protein>
    <submittedName>
        <fullName evidence="6">Uncharacterized protein</fullName>
    </submittedName>
</protein>
<dbReference type="PROSITE" id="PS51471">
    <property type="entry name" value="FE2OG_OXY"/>
    <property type="match status" value="1"/>
</dbReference>
<evidence type="ECO:0000313" key="7">
    <source>
        <dbReference type="Proteomes" id="UP000092462"/>
    </source>
</evidence>
<dbReference type="GO" id="GO:0005634">
    <property type="term" value="C:nucleus"/>
    <property type="evidence" value="ECO:0007669"/>
    <property type="project" value="TreeGrafter"/>
</dbReference>
<reference evidence="6" key="1">
    <citation type="submission" date="2022-08" db="UniProtKB">
        <authorList>
            <consortium name="EnsemblMetazoa"/>
        </authorList>
    </citation>
    <scope>IDENTIFICATION</scope>
    <source>
        <strain evidence="6">Israel</strain>
    </source>
</reference>
<sequence>MSTSFTEAFKFYKRKCPFPELSGVVDPRDEKLREWLETRSVQTQPQNSSDFGLVPPETWTVHELRNHPGLLIIQNPFTSLGQRYWISRCLRDFPKAPHRTNLQTQKLPEEVHGDFWAFFCKAEEKASQKKLKSCLRWSTLGYHHDWDRKVYSEKEKNPFPEDLQGLTSFLGMILGFSDFRAQAAIVNFYPQGSTLAGHTDHSEVNLEAPLFSISFGQEAIFLIGGPSKDDPATPLRLHSGDVVVMSRESRLCYHAVPKILQGCEASWNAEMVYPEVLKNPLIDQDLWEKCTKGDFWQPFDQYLSDCRINLNIRQVLAGNATTL</sequence>
<feature type="binding site" evidence="5">
    <location>
        <position position="200"/>
    </location>
    <ligand>
        <name>Fe cation</name>
        <dbReference type="ChEBI" id="CHEBI:24875"/>
        <note>catalytic</note>
    </ligand>
</feature>
<evidence type="ECO:0000256" key="1">
    <source>
        <dbReference type="ARBA" id="ARBA00022723"/>
    </source>
</evidence>
<dbReference type="InterPro" id="IPR004574">
    <property type="entry name" value="Alkb"/>
</dbReference>
<keyword evidence="3" id="KW-0560">Oxidoreductase</keyword>
<dbReference type="Proteomes" id="UP000092462">
    <property type="component" value="Unassembled WGS sequence"/>
</dbReference>
<dbReference type="EMBL" id="AJVK01003548">
    <property type="status" value="NOT_ANNOTATED_CDS"/>
    <property type="molecule type" value="Genomic_DNA"/>
</dbReference>
<dbReference type="InterPro" id="IPR027450">
    <property type="entry name" value="AlkB-like"/>
</dbReference>
<name>A0A1B0D5Z6_PHLPP</name>
<dbReference type="GO" id="GO:0035516">
    <property type="term" value="F:broad specificity oxidative DNA demethylase activity"/>
    <property type="evidence" value="ECO:0007669"/>
    <property type="project" value="TreeGrafter"/>
</dbReference>
<dbReference type="VEuPathDB" id="VectorBase:PPAPM1_004981"/>
<dbReference type="Gene3D" id="2.60.120.590">
    <property type="entry name" value="Alpha-ketoglutarate-dependent dioxygenase AlkB-like"/>
    <property type="match status" value="1"/>
</dbReference>